<name>A0A1I0SC90_9BACT</name>
<keyword evidence="12" id="KW-1185">Reference proteome</keyword>
<evidence type="ECO:0000256" key="1">
    <source>
        <dbReference type="ARBA" id="ARBA00001668"/>
    </source>
</evidence>
<dbReference type="RefSeq" id="WP_089902027.1">
    <property type="nucleotide sequence ID" value="NZ_FOJG01000002.1"/>
</dbReference>
<evidence type="ECO:0000256" key="6">
    <source>
        <dbReference type="ARBA" id="ARBA00023204"/>
    </source>
</evidence>
<dbReference type="PANTHER" id="PTHR22993">
    <property type="entry name" value="FORMAMIDOPYRIMIDINE-DNA GLYCOSYLASE"/>
    <property type="match status" value="1"/>
</dbReference>
<evidence type="ECO:0000256" key="5">
    <source>
        <dbReference type="ARBA" id="ARBA00023125"/>
    </source>
</evidence>
<dbReference type="GO" id="GO:0006284">
    <property type="term" value="P:base-excision repair"/>
    <property type="evidence" value="ECO:0007669"/>
    <property type="project" value="InterPro"/>
</dbReference>
<reference evidence="12" key="1">
    <citation type="submission" date="2016-10" db="EMBL/GenBank/DDBJ databases">
        <authorList>
            <person name="Varghese N."/>
            <person name="Submissions S."/>
        </authorList>
    </citation>
    <scope>NUCLEOTIDE SEQUENCE [LARGE SCALE GENOMIC DNA]</scope>
    <source>
        <strain evidence="12">DSM 3695</strain>
    </source>
</reference>
<dbReference type="GO" id="GO:0008270">
    <property type="term" value="F:zinc ion binding"/>
    <property type="evidence" value="ECO:0007669"/>
    <property type="project" value="InterPro"/>
</dbReference>
<evidence type="ECO:0000256" key="3">
    <source>
        <dbReference type="ARBA" id="ARBA00022763"/>
    </source>
</evidence>
<sequence>MPELPDLQAFKHNLEKKLLHKKLTTLTVKNAKKLHTTEKALKEALEGQPLDHIQRVGKELHFVFKNGHVLGMHLMLHGKLYFFDKENEQKYTIVELLFTGGDGLVLTDFQGAANIFLDPEPKTAPDALSKEFNESYLKEQLAKKKINIKKYLLDQHNVLGIGNAYADDILWDAKISPFSICNKIPDASIKALLKSIKKILEGAEKKILKSNPDIINGEVRDFMLVHNAKLTESPDGAPIKKDTGGGRKTYYTDEQVLFE</sequence>
<keyword evidence="5" id="KW-0238">DNA-binding</keyword>
<keyword evidence="3" id="KW-0227">DNA damage</keyword>
<evidence type="ECO:0000313" key="11">
    <source>
        <dbReference type="EMBL" id="SEW54385.1"/>
    </source>
</evidence>
<evidence type="ECO:0000256" key="7">
    <source>
        <dbReference type="ARBA" id="ARBA00023239"/>
    </source>
</evidence>
<dbReference type="EMBL" id="FOJG01000002">
    <property type="protein sequence ID" value="SEW54385.1"/>
    <property type="molecule type" value="Genomic_DNA"/>
</dbReference>
<dbReference type="STRING" id="29529.SAMN04488122_6015"/>
<dbReference type="OrthoDB" id="9800855at2"/>
<dbReference type="AlphaFoldDB" id="A0A1I0SC90"/>
<dbReference type="Proteomes" id="UP000199310">
    <property type="component" value="Unassembled WGS sequence"/>
</dbReference>
<keyword evidence="8" id="KW-0511">Multifunctional enzyme</keyword>
<evidence type="ECO:0000256" key="2">
    <source>
        <dbReference type="ARBA" id="ARBA00009409"/>
    </source>
</evidence>
<feature type="domain" description="Formamidopyrimidine-DNA glycosylase catalytic" evidence="10">
    <location>
        <begin position="2"/>
        <end position="113"/>
    </location>
</feature>
<dbReference type="InterPro" id="IPR010979">
    <property type="entry name" value="Ribosomal_uS13-like_H2TH"/>
</dbReference>
<evidence type="ECO:0000256" key="4">
    <source>
        <dbReference type="ARBA" id="ARBA00022801"/>
    </source>
</evidence>
<dbReference type="SMART" id="SM01232">
    <property type="entry name" value="H2TH"/>
    <property type="match status" value="1"/>
</dbReference>
<dbReference type="SMART" id="SM00898">
    <property type="entry name" value="Fapy_DNA_glyco"/>
    <property type="match status" value="1"/>
</dbReference>
<evidence type="ECO:0000256" key="9">
    <source>
        <dbReference type="ARBA" id="ARBA00023295"/>
    </source>
</evidence>
<dbReference type="InterPro" id="IPR012319">
    <property type="entry name" value="FPG_cat"/>
</dbReference>
<organism evidence="11 12">
    <name type="scientific">Chitinophaga arvensicola</name>
    <dbReference type="NCBI Taxonomy" id="29529"/>
    <lineage>
        <taxon>Bacteria</taxon>
        <taxon>Pseudomonadati</taxon>
        <taxon>Bacteroidota</taxon>
        <taxon>Chitinophagia</taxon>
        <taxon>Chitinophagales</taxon>
        <taxon>Chitinophagaceae</taxon>
        <taxon>Chitinophaga</taxon>
    </lineage>
</organism>
<dbReference type="GO" id="GO:0003684">
    <property type="term" value="F:damaged DNA binding"/>
    <property type="evidence" value="ECO:0007669"/>
    <property type="project" value="InterPro"/>
</dbReference>
<dbReference type="GO" id="GO:0034039">
    <property type="term" value="F:8-oxo-7,8-dihydroguanine DNA N-glycosylase activity"/>
    <property type="evidence" value="ECO:0007669"/>
    <property type="project" value="TreeGrafter"/>
</dbReference>
<keyword evidence="4" id="KW-0378">Hydrolase</keyword>
<dbReference type="PANTHER" id="PTHR22993:SF9">
    <property type="entry name" value="FORMAMIDOPYRIMIDINE-DNA GLYCOSYLASE"/>
    <property type="match status" value="1"/>
</dbReference>
<dbReference type="Gene3D" id="3.20.190.10">
    <property type="entry name" value="MutM-like, N-terminal"/>
    <property type="match status" value="1"/>
</dbReference>
<dbReference type="Gene3D" id="1.10.8.50">
    <property type="match status" value="1"/>
</dbReference>
<dbReference type="SUPFAM" id="SSF81624">
    <property type="entry name" value="N-terminal domain of MutM-like DNA repair proteins"/>
    <property type="match status" value="1"/>
</dbReference>
<dbReference type="InterPro" id="IPR035937">
    <property type="entry name" value="FPG_N"/>
</dbReference>
<evidence type="ECO:0000259" key="10">
    <source>
        <dbReference type="PROSITE" id="PS51068"/>
    </source>
</evidence>
<dbReference type="GO" id="GO:0003906">
    <property type="term" value="F:DNA-(apurinic or apyrimidinic site) endonuclease activity"/>
    <property type="evidence" value="ECO:0007669"/>
    <property type="project" value="InterPro"/>
</dbReference>
<comment type="similarity">
    <text evidence="2">Belongs to the FPG family.</text>
</comment>
<dbReference type="SUPFAM" id="SSF46946">
    <property type="entry name" value="S13-like H2TH domain"/>
    <property type="match status" value="1"/>
</dbReference>
<gene>
    <name evidence="11" type="ORF">SAMN04488122_6015</name>
</gene>
<keyword evidence="7" id="KW-0456">Lyase</keyword>
<evidence type="ECO:0000256" key="8">
    <source>
        <dbReference type="ARBA" id="ARBA00023268"/>
    </source>
</evidence>
<protein>
    <submittedName>
        <fullName evidence="11">Formamidopyrimidine-DNA glycosylase</fullName>
    </submittedName>
</protein>
<dbReference type="Pfam" id="PF06831">
    <property type="entry name" value="H2TH"/>
    <property type="match status" value="1"/>
</dbReference>
<dbReference type="GO" id="GO:0016829">
    <property type="term" value="F:lyase activity"/>
    <property type="evidence" value="ECO:0007669"/>
    <property type="project" value="UniProtKB-KW"/>
</dbReference>
<comment type="catalytic activity">
    <reaction evidence="1">
        <text>Hydrolysis of DNA containing ring-opened 7-methylguanine residues, releasing 2,6-diamino-4-hydroxy-5-(N-methyl)formamidopyrimidine.</text>
        <dbReference type="EC" id="3.2.2.23"/>
    </reaction>
</comment>
<proteinExistence type="inferred from homology"/>
<keyword evidence="6" id="KW-0234">DNA repair</keyword>
<keyword evidence="9" id="KW-0326">Glycosidase</keyword>
<dbReference type="PROSITE" id="PS51068">
    <property type="entry name" value="FPG_CAT"/>
    <property type="match status" value="1"/>
</dbReference>
<dbReference type="Pfam" id="PF01149">
    <property type="entry name" value="Fapy_DNA_glyco"/>
    <property type="match status" value="1"/>
</dbReference>
<evidence type="ECO:0000313" key="12">
    <source>
        <dbReference type="Proteomes" id="UP000199310"/>
    </source>
</evidence>
<accession>A0A1I0SC90</accession>
<dbReference type="InterPro" id="IPR015886">
    <property type="entry name" value="H2TH_FPG"/>
</dbReference>